<comment type="caution">
    <text evidence="2">The sequence shown here is derived from an EMBL/GenBank/DDBJ whole genome shotgun (WGS) entry which is preliminary data.</text>
</comment>
<organism evidence="2 3">
    <name type="scientific">Macrophomina phaseolina</name>
    <dbReference type="NCBI Taxonomy" id="35725"/>
    <lineage>
        <taxon>Eukaryota</taxon>
        <taxon>Fungi</taxon>
        <taxon>Dikarya</taxon>
        <taxon>Ascomycota</taxon>
        <taxon>Pezizomycotina</taxon>
        <taxon>Dothideomycetes</taxon>
        <taxon>Dothideomycetes incertae sedis</taxon>
        <taxon>Botryosphaeriales</taxon>
        <taxon>Botryosphaeriaceae</taxon>
        <taxon>Macrophomina</taxon>
    </lineage>
</organism>
<sequence length="474" mass="52267">MRLHLPGLLGLLQAGRAIAQLGENEQAEGEYPGLEVISRDVAIVGGGASGTYAAIKLRDMNYTVSLIERGDRLGGHTETYIDPDTGTPVDYGVQIFHNSDITRRFFDRFGVPLTSLNTSGAEVLYFDFSTGKRVNYTTPDATAAFQAYLGQLDKYPYLQEGFDLPDPVPTDLLLPFGEFIRKYELDDLAREASRYGQGIGHFLELPTIYVLKFETMRDARSGFLTTARHNNSEIYSLALSELGSDVHLQSSVLSASYQNSSSSAPGGHPVRLVTQTPSGTKVILAKKLLIAIPPTPENLRPFSLDSRQQTLFSRFRNSYYFTGILKNTGIDQYASIQNVDPTRPYAIADIPGAYYFVSTRVPGMVRVTYAAPARTSVQEAQAGVVDTLQRLRGAGDLQFSTAADAQLGFLAFADHSPYELVVSADEIENGFYRELYALQGHRDTWWTGAAWHTHDTSPLWQFTEGVVGRLVEGL</sequence>
<evidence type="ECO:0000313" key="3">
    <source>
        <dbReference type="Proteomes" id="UP000774617"/>
    </source>
</evidence>
<dbReference type="InterPro" id="IPR050464">
    <property type="entry name" value="Zeta_carotene_desat/Oxidored"/>
</dbReference>
<dbReference type="SUPFAM" id="SSF51905">
    <property type="entry name" value="FAD/NAD(P)-binding domain"/>
    <property type="match status" value="1"/>
</dbReference>
<proteinExistence type="predicted"/>
<reference evidence="2 3" key="1">
    <citation type="journal article" date="2021" name="Nat. Commun.">
        <title>Genetic determinants of endophytism in the Arabidopsis root mycobiome.</title>
        <authorList>
            <person name="Mesny F."/>
            <person name="Miyauchi S."/>
            <person name="Thiergart T."/>
            <person name="Pickel B."/>
            <person name="Atanasova L."/>
            <person name="Karlsson M."/>
            <person name="Huettel B."/>
            <person name="Barry K.W."/>
            <person name="Haridas S."/>
            <person name="Chen C."/>
            <person name="Bauer D."/>
            <person name="Andreopoulos W."/>
            <person name="Pangilinan J."/>
            <person name="LaButti K."/>
            <person name="Riley R."/>
            <person name="Lipzen A."/>
            <person name="Clum A."/>
            <person name="Drula E."/>
            <person name="Henrissat B."/>
            <person name="Kohler A."/>
            <person name="Grigoriev I.V."/>
            <person name="Martin F.M."/>
            <person name="Hacquard S."/>
        </authorList>
    </citation>
    <scope>NUCLEOTIDE SEQUENCE [LARGE SCALE GENOMIC DNA]</scope>
    <source>
        <strain evidence="2 3">MPI-SDFR-AT-0080</strain>
    </source>
</reference>
<dbReference type="Gene3D" id="1.10.405.20">
    <property type="match status" value="1"/>
</dbReference>
<dbReference type="Gene3D" id="3.50.50.60">
    <property type="entry name" value="FAD/NAD(P)-binding domain"/>
    <property type="match status" value="1"/>
</dbReference>
<dbReference type="Gene3D" id="3.30.70.1990">
    <property type="match status" value="1"/>
</dbReference>
<evidence type="ECO:0000256" key="1">
    <source>
        <dbReference type="SAM" id="SignalP"/>
    </source>
</evidence>
<dbReference type="PANTHER" id="PTHR42923:SF26">
    <property type="entry name" value="FMN REDUCTASE LOT6, PUTATIVE (AFU_ORTHOLOGUE AFUA_7G06600)-RELATED"/>
    <property type="match status" value="1"/>
</dbReference>
<dbReference type="EMBL" id="JAGTJR010000051">
    <property type="protein sequence ID" value="KAH7028239.1"/>
    <property type="molecule type" value="Genomic_DNA"/>
</dbReference>
<dbReference type="PANTHER" id="PTHR42923">
    <property type="entry name" value="PROTOPORPHYRINOGEN OXIDASE"/>
    <property type="match status" value="1"/>
</dbReference>
<keyword evidence="3" id="KW-1185">Reference proteome</keyword>
<evidence type="ECO:0000313" key="2">
    <source>
        <dbReference type="EMBL" id="KAH7028239.1"/>
    </source>
</evidence>
<keyword evidence="1" id="KW-0732">Signal</keyword>
<feature type="chain" id="PRO_5045673158" evidence="1">
    <location>
        <begin position="20"/>
        <end position="474"/>
    </location>
</feature>
<dbReference type="Pfam" id="PF13450">
    <property type="entry name" value="NAD_binding_8"/>
    <property type="match status" value="1"/>
</dbReference>
<feature type="signal peptide" evidence="1">
    <location>
        <begin position="1"/>
        <end position="19"/>
    </location>
</feature>
<accession>A0ABQ8FUH4</accession>
<gene>
    <name evidence="2" type="ORF">B0J12DRAFT_584376</name>
</gene>
<protein>
    <submittedName>
        <fullName evidence="2">FAD dependent oxidoreductase</fullName>
    </submittedName>
</protein>
<name>A0ABQ8FUH4_9PEZI</name>
<dbReference type="Proteomes" id="UP000774617">
    <property type="component" value="Unassembled WGS sequence"/>
</dbReference>
<dbReference type="InterPro" id="IPR036188">
    <property type="entry name" value="FAD/NAD-bd_sf"/>
</dbReference>